<feature type="domain" description="Polymerase nucleotidyl transferase" evidence="10">
    <location>
        <begin position="12"/>
        <end position="85"/>
    </location>
</feature>
<protein>
    <submittedName>
        <fullName evidence="11">DNA polymerase beta domain protein region</fullName>
    </submittedName>
</protein>
<evidence type="ECO:0000256" key="7">
    <source>
        <dbReference type="ARBA" id="ARBA00022840"/>
    </source>
</evidence>
<dbReference type="STRING" id="324602.Caur_3495"/>
<dbReference type="AlphaFoldDB" id="A9W9Z7"/>
<dbReference type="PATRIC" id="fig|324602.8.peg.3939"/>
<evidence type="ECO:0000256" key="5">
    <source>
        <dbReference type="ARBA" id="ARBA00022723"/>
    </source>
</evidence>
<evidence type="ECO:0000259" key="10">
    <source>
        <dbReference type="Pfam" id="PF01909"/>
    </source>
</evidence>
<dbReference type="KEGG" id="cau:Caur_3495"/>
<keyword evidence="2" id="KW-1277">Toxin-antitoxin system</keyword>
<evidence type="ECO:0000256" key="1">
    <source>
        <dbReference type="ARBA" id="ARBA00001946"/>
    </source>
</evidence>
<keyword evidence="8" id="KW-0460">Magnesium</keyword>
<evidence type="ECO:0000313" key="12">
    <source>
        <dbReference type="Proteomes" id="UP000002008"/>
    </source>
</evidence>
<dbReference type="EMBL" id="CP000909">
    <property type="protein sequence ID" value="ABY36679.1"/>
    <property type="molecule type" value="Genomic_DNA"/>
</dbReference>
<dbReference type="InterPro" id="IPR052038">
    <property type="entry name" value="Type-VII_TA_antitoxin"/>
</dbReference>
<sequence length="98" mass="11064">MMMTANDIVSRLRELKPIISAHYKVKELGLFGSFVRGEQGANSDIDILAEFDDEADLFDLVGLTLYLEEMLQRQVDIVPKRALRAELQAAVLREVITV</sequence>
<dbReference type="EnsemblBacteria" id="ABY36679">
    <property type="protein sequence ID" value="ABY36679"/>
    <property type="gene ID" value="Caur_3495"/>
</dbReference>
<dbReference type="HOGENOM" id="CLU_130257_10_0_0"/>
<dbReference type="eggNOG" id="COG1669">
    <property type="taxonomic scope" value="Bacteria"/>
</dbReference>
<keyword evidence="4" id="KW-0548">Nucleotidyltransferase</keyword>
<comment type="similarity">
    <text evidence="9">Belongs to the MntA antitoxin family.</text>
</comment>
<keyword evidence="12" id="KW-1185">Reference proteome</keyword>
<gene>
    <name evidence="11" type="ordered locus">Caur_3495</name>
</gene>
<dbReference type="SUPFAM" id="SSF81301">
    <property type="entry name" value="Nucleotidyltransferase"/>
    <property type="match status" value="1"/>
</dbReference>
<dbReference type="Gene3D" id="3.30.460.10">
    <property type="entry name" value="Beta Polymerase, domain 2"/>
    <property type="match status" value="1"/>
</dbReference>
<dbReference type="GO" id="GO:0016779">
    <property type="term" value="F:nucleotidyltransferase activity"/>
    <property type="evidence" value="ECO:0007669"/>
    <property type="project" value="UniProtKB-KW"/>
</dbReference>
<keyword evidence="6" id="KW-0547">Nucleotide-binding</keyword>
<proteinExistence type="inferred from homology"/>
<dbReference type="RefSeq" id="WP_012259332.1">
    <property type="nucleotide sequence ID" value="NC_010175.1"/>
</dbReference>
<keyword evidence="7" id="KW-0067">ATP-binding</keyword>
<dbReference type="Proteomes" id="UP000002008">
    <property type="component" value="Chromosome"/>
</dbReference>
<keyword evidence="5" id="KW-0479">Metal-binding</keyword>
<evidence type="ECO:0000256" key="3">
    <source>
        <dbReference type="ARBA" id="ARBA00022679"/>
    </source>
</evidence>
<dbReference type="InterPro" id="IPR043519">
    <property type="entry name" value="NT_sf"/>
</dbReference>
<dbReference type="CDD" id="cd05403">
    <property type="entry name" value="NT_KNTase_like"/>
    <property type="match status" value="1"/>
</dbReference>
<dbReference type="InParanoid" id="A9W9Z7"/>
<evidence type="ECO:0000256" key="6">
    <source>
        <dbReference type="ARBA" id="ARBA00022741"/>
    </source>
</evidence>
<evidence type="ECO:0000313" key="11">
    <source>
        <dbReference type="EMBL" id="ABY36679.1"/>
    </source>
</evidence>
<name>A9W9Z7_CHLAA</name>
<dbReference type="PANTHER" id="PTHR33571">
    <property type="entry name" value="SSL8005 PROTEIN"/>
    <property type="match status" value="1"/>
</dbReference>
<dbReference type="Pfam" id="PF01909">
    <property type="entry name" value="NTP_transf_2"/>
    <property type="match status" value="1"/>
</dbReference>
<evidence type="ECO:0000256" key="2">
    <source>
        <dbReference type="ARBA" id="ARBA00022649"/>
    </source>
</evidence>
<dbReference type="InterPro" id="IPR002934">
    <property type="entry name" value="Polymerase_NTP_transf_dom"/>
</dbReference>
<keyword evidence="3" id="KW-0808">Transferase</keyword>
<comment type="cofactor">
    <cofactor evidence="1">
        <name>Mg(2+)</name>
        <dbReference type="ChEBI" id="CHEBI:18420"/>
    </cofactor>
</comment>
<dbReference type="GO" id="GO:0005524">
    <property type="term" value="F:ATP binding"/>
    <property type="evidence" value="ECO:0007669"/>
    <property type="project" value="UniProtKB-KW"/>
</dbReference>
<accession>A9W9Z7</accession>
<evidence type="ECO:0000256" key="8">
    <source>
        <dbReference type="ARBA" id="ARBA00022842"/>
    </source>
</evidence>
<dbReference type="GO" id="GO:0046872">
    <property type="term" value="F:metal ion binding"/>
    <property type="evidence" value="ECO:0007669"/>
    <property type="project" value="UniProtKB-KW"/>
</dbReference>
<reference evidence="12" key="1">
    <citation type="journal article" date="2011" name="BMC Genomics">
        <title>Complete genome sequence of the filamentous anoxygenic phototrophic bacterium Chloroflexus aurantiacus.</title>
        <authorList>
            <person name="Tang K.H."/>
            <person name="Barry K."/>
            <person name="Chertkov O."/>
            <person name="Dalin E."/>
            <person name="Han C.S."/>
            <person name="Hauser L.J."/>
            <person name="Honchak B.M."/>
            <person name="Karbach L.E."/>
            <person name="Land M.L."/>
            <person name="Lapidus A."/>
            <person name="Larimer F.W."/>
            <person name="Mikhailova N."/>
            <person name="Pitluck S."/>
            <person name="Pierson B.K."/>
            <person name="Blankenship R.E."/>
        </authorList>
    </citation>
    <scope>NUCLEOTIDE SEQUENCE [LARGE SCALE GENOMIC DNA]</scope>
    <source>
        <strain evidence="12">ATCC 29366 / DSM 635 / J-10-fl</strain>
    </source>
</reference>
<evidence type="ECO:0000256" key="4">
    <source>
        <dbReference type="ARBA" id="ARBA00022695"/>
    </source>
</evidence>
<evidence type="ECO:0000256" key="9">
    <source>
        <dbReference type="ARBA" id="ARBA00038276"/>
    </source>
</evidence>
<dbReference type="PANTHER" id="PTHR33571:SF12">
    <property type="entry name" value="BSL3053 PROTEIN"/>
    <property type="match status" value="1"/>
</dbReference>
<organism evidence="11 12">
    <name type="scientific">Chloroflexus aurantiacus (strain ATCC 29366 / DSM 635 / J-10-fl)</name>
    <dbReference type="NCBI Taxonomy" id="324602"/>
    <lineage>
        <taxon>Bacteria</taxon>
        <taxon>Bacillati</taxon>
        <taxon>Chloroflexota</taxon>
        <taxon>Chloroflexia</taxon>
        <taxon>Chloroflexales</taxon>
        <taxon>Chloroflexineae</taxon>
        <taxon>Chloroflexaceae</taxon>
        <taxon>Chloroflexus</taxon>
    </lineage>
</organism>